<dbReference type="FunFam" id="3.40.50.720:FF:000213">
    <property type="entry name" value="Putative 2-hydroxyacid dehydrogenase"/>
    <property type="match status" value="1"/>
</dbReference>
<dbReference type="InterPro" id="IPR006140">
    <property type="entry name" value="D-isomer_DH_NAD-bd"/>
</dbReference>
<dbReference type="SUPFAM" id="SSF52283">
    <property type="entry name" value="Formate/glycerate dehydrogenase catalytic domain-like"/>
    <property type="match status" value="1"/>
</dbReference>
<evidence type="ECO:0000313" key="7">
    <source>
        <dbReference type="EMBL" id="KAK4415974.1"/>
    </source>
</evidence>
<evidence type="ECO:0000256" key="4">
    <source>
        <dbReference type="RuleBase" id="RU003719"/>
    </source>
</evidence>
<dbReference type="Proteomes" id="UP001293254">
    <property type="component" value="Unassembled WGS sequence"/>
</dbReference>
<dbReference type="EMBL" id="JACGWO010000011">
    <property type="protein sequence ID" value="KAK4415974.1"/>
    <property type="molecule type" value="Genomic_DNA"/>
</dbReference>
<protein>
    <submittedName>
        <fullName evidence="7">Glyoxylate/hydroxypyruvate reductase HPR3</fullName>
    </submittedName>
</protein>
<dbReference type="PANTHER" id="PTHR10996">
    <property type="entry name" value="2-HYDROXYACID DEHYDROGENASE-RELATED"/>
    <property type="match status" value="1"/>
</dbReference>
<dbReference type="CDD" id="cd12156">
    <property type="entry name" value="HPPR"/>
    <property type="match status" value="1"/>
</dbReference>
<dbReference type="SUPFAM" id="SSF51735">
    <property type="entry name" value="NAD(P)-binding Rossmann-fold domains"/>
    <property type="match status" value="1"/>
</dbReference>
<dbReference type="GO" id="GO:0051287">
    <property type="term" value="F:NAD binding"/>
    <property type="evidence" value="ECO:0007669"/>
    <property type="project" value="InterPro"/>
</dbReference>
<feature type="domain" description="D-isomer specific 2-hydroxyacid dehydrogenase catalytic" evidence="5">
    <location>
        <begin position="53"/>
        <end position="326"/>
    </location>
</feature>
<evidence type="ECO:0000259" key="6">
    <source>
        <dbReference type="Pfam" id="PF02826"/>
    </source>
</evidence>
<dbReference type="PANTHER" id="PTHR10996:SF270">
    <property type="entry name" value="GLYOXYLATE_HYDROXYPYRUVATE REDUCTASE HPR3-LIKE"/>
    <property type="match status" value="1"/>
</dbReference>
<comment type="similarity">
    <text evidence="4">Belongs to the D-isomer specific 2-hydroxyacid dehydrogenase family.</text>
</comment>
<proteinExistence type="inferred from homology"/>
<evidence type="ECO:0000256" key="1">
    <source>
        <dbReference type="ARBA" id="ARBA00022857"/>
    </source>
</evidence>
<dbReference type="GO" id="GO:0030267">
    <property type="term" value="F:glyoxylate reductase (NADPH) activity"/>
    <property type="evidence" value="ECO:0007669"/>
    <property type="project" value="TreeGrafter"/>
</dbReference>
<organism evidence="7 8">
    <name type="scientific">Sesamum alatum</name>
    <dbReference type="NCBI Taxonomy" id="300844"/>
    <lineage>
        <taxon>Eukaryota</taxon>
        <taxon>Viridiplantae</taxon>
        <taxon>Streptophyta</taxon>
        <taxon>Embryophyta</taxon>
        <taxon>Tracheophyta</taxon>
        <taxon>Spermatophyta</taxon>
        <taxon>Magnoliopsida</taxon>
        <taxon>eudicotyledons</taxon>
        <taxon>Gunneridae</taxon>
        <taxon>Pentapetalae</taxon>
        <taxon>asterids</taxon>
        <taxon>lamiids</taxon>
        <taxon>Lamiales</taxon>
        <taxon>Pedaliaceae</taxon>
        <taxon>Sesamum</taxon>
    </lineage>
</organism>
<gene>
    <name evidence="7" type="ORF">Salat_2704800</name>
</gene>
<dbReference type="InterPro" id="IPR006139">
    <property type="entry name" value="D-isomer_2_OHA_DH_cat_dom"/>
</dbReference>
<dbReference type="Pfam" id="PF00389">
    <property type="entry name" value="2-Hacid_dh"/>
    <property type="match status" value="1"/>
</dbReference>
<evidence type="ECO:0000256" key="2">
    <source>
        <dbReference type="ARBA" id="ARBA00023002"/>
    </source>
</evidence>
<keyword evidence="3" id="KW-0520">NAD</keyword>
<dbReference type="AlphaFoldDB" id="A0AAE1XQ30"/>
<dbReference type="Pfam" id="PF02826">
    <property type="entry name" value="2-Hacid_dh_C"/>
    <property type="match status" value="1"/>
</dbReference>
<accession>A0AAE1XQ30</accession>
<keyword evidence="1" id="KW-0521">NADP</keyword>
<reference evidence="7" key="1">
    <citation type="submission" date="2020-06" db="EMBL/GenBank/DDBJ databases">
        <authorList>
            <person name="Li T."/>
            <person name="Hu X."/>
            <person name="Zhang T."/>
            <person name="Song X."/>
            <person name="Zhang H."/>
            <person name="Dai N."/>
            <person name="Sheng W."/>
            <person name="Hou X."/>
            <person name="Wei L."/>
        </authorList>
    </citation>
    <scope>NUCLEOTIDE SEQUENCE</scope>
    <source>
        <strain evidence="7">3651</strain>
        <tissue evidence="7">Leaf</tissue>
    </source>
</reference>
<evidence type="ECO:0000256" key="3">
    <source>
        <dbReference type="ARBA" id="ARBA00023027"/>
    </source>
</evidence>
<dbReference type="GO" id="GO:0005829">
    <property type="term" value="C:cytosol"/>
    <property type="evidence" value="ECO:0007669"/>
    <property type="project" value="TreeGrafter"/>
</dbReference>
<name>A0AAE1XQ30_9LAMI</name>
<sequence>MESMAEKQPSKIHQPPEIIVLGPPLVFRTYDKEFSSRFRVLRPWESPLPLPQFLAAEAQNTQAALVSGVVQLTAAVLHHLPSVRLVVTTSAGVNHIDLVECRRRGIAVANAASIFSVDVADLAVGLLLDVLRRISAGNRFVKTGLWPKQKSYRLGFKLGGKKVGIVGLGSIGLYVAKRLEGFGCAISYSSRKEKPSVSYAFCPDIRTLAANSDILVICCALTEQTHHMINREVLLALGKEGVIVNIARGAVVDEKELVSCLQNGEIGGAGLDVFENEPSVPKELYELDNVVMSPHCAVFTEESMRDVYELMCGNLEAFFSNKPLLSLLPEE</sequence>
<keyword evidence="2 4" id="KW-0560">Oxidoreductase</keyword>
<reference evidence="7" key="2">
    <citation type="journal article" date="2024" name="Plant">
        <title>Genomic evolution and insights into agronomic trait innovations of Sesamum species.</title>
        <authorList>
            <person name="Miao H."/>
            <person name="Wang L."/>
            <person name="Qu L."/>
            <person name="Liu H."/>
            <person name="Sun Y."/>
            <person name="Le M."/>
            <person name="Wang Q."/>
            <person name="Wei S."/>
            <person name="Zheng Y."/>
            <person name="Lin W."/>
            <person name="Duan Y."/>
            <person name="Cao H."/>
            <person name="Xiong S."/>
            <person name="Wang X."/>
            <person name="Wei L."/>
            <person name="Li C."/>
            <person name="Ma Q."/>
            <person name="Ju M."/>
            <person name="Zhao R."/>
            <person name="Li G."/>
            <person name="Mu C."/>
            <person name="Tian Q."/>
            <person name="Mei H."/>
            <person name="Zhang T."/>
            <person name="Gao T."/>
            <person name="Zhang H."/>
        </authorList>
    </citation>
    <scope>NUCLEOTIDE SEQUENCE</scope>
    <source>
        <strain evidence="7">3651</strain>
    </source>
</reference>
<dbReference type="InterPro" id="IPR036291">
    <property type="entry name" value="NAD(P)-bd_dom_sf"/>
</dbReference>
<dbReference type="GO" id="GO:0016618">
    <property type="term" value="F:hydroxypyruvate reductase [NAD(P)H] activity"/>
    <property type="evidence" value="ECO:0007669"/>
    <property type="project" value="TreeGrafter"/>
</dbReference>
<dbReference type="Gene3D" id="3.40.50.720">
    <property type="entry name" value="NAD(P)-binding Rossmann-like Domain"/>
    <property type="match status" value="2"/>
</dbReference>
<comment type="caution">
    <text evidence="7">The sequence shown here is derived from an EMBL/GenBank/DDBJ whole genome shotgun (WGS) entry which is preliminary data.</text>
</comment>
<dbReference type="InterPro" id="IPR050223">
    <property type="entry name" value="D-isomer_2-hydroxyacid_DH"/>
</dbReference>
<evidence type="ECO:0000313" key="8">
    <source>
        <dbReference type="Proteomes" id="UP001293254"/>
    </source>
</evidence>
<evidence type="ECO:0000259" key="5">
    <source>
        <dbReference type="Pfam" id="PF00389"/>
    </source>
</evidence>
<feature type="domain" description="D-isomer specific 2-hydroxyacid dehydrogenase NAD-binding" evidence="6">
    <location>
        <begin position="124"/>
        <end position="297"/>
    </location>
</feature>
<keyword evidence="8" id="KW-1185">Reference proteome</keyword>